<protein>
    <submittedName>
        <fullName evidence="2">Uncharacterized protein</fullName>
    </submittedName>
</protein>
<comment type="caution">
    <text evidence="2">The sequence shown here is derived from an EMBL/GenBank/DDBJ whole genome shotgun (WGS) entry which is preliminary data.</text>
</comment>
<gene>
    <name evidence="2" type="ORF">V5799_032437</name>
</gene>
<feature type="region of interest" description="Disordered" evidence="1">
    <location>
        <begin position="1"/>
        <end position="25"/>
    </location>
</feature>
<evidence type="ECO:0000313" key="2">
    <source>
        <dbReference type="EMBL" id="KAK8764953.1"/>
    </source>
</evidence>
<feature type="compositionally biased region" description="Low complexity" evidence="1">
    <location>
        <begin position="123"/>
        <end position="132"/>
    </location>
</feature>
<feature type="compositionally biased region" description="Basic and acidic residues" evidence="1">
    <location>
        <begin position="187"/>
        <end position="196"/>
    </location>
</feature>
<feature type="region of interest" description="Disordered" evidence="1">
    <location>
        <begin position="157"/>
        <end position="232"/>
    </location>
</feature>
<feature type="compositionally biased region" description="Low complexity" evidence="1">
    <location>
        <begin position="198"/>
        <end position="210"/>
    </location>
</feature>
<feature type="compositionally biased region" description="Basic and acidic residues" evidence="1">
    <location>
        <begin position="103"/>
        <end position="122"/>
    </location>
</feature>
<evidence type="ECO:0000313" key="3">
    <source>
        <dbReference type="Proteomes" id="UP001321473"/>
    </source>
</evidence>
<proteinExistence type="predicted"/>
<dbReference type="EMBL" id="JARKHS020027896">
    <property type="protein sequence ID" value="KAK8764953.1"/>
    <property type="molecule type" value="Genomic_DNA"/>
</dbReference>
<keyword evidence="3" id="KW-1185">Reference proteome</keyword>
<dbReference type="AlphaFoldDB" id="A0AAQ4DR63"/>
<name>A0AAQ4DR63_AMBAM</name>
<sequence length="232" mass="24344">MSTPPARGPEPPAAQAPQQPPRDVATWTYQAGTDAPVGYVSWRPWKRQERAKRLTPPARLFNVFRGRTVADADQRAEGVSLLLPPGTLLCPCGAVMLHEKAHKAGDLQDQRTRGATTRDDLHPAAATPSAAARQMLARAGREAEFAEWLLQVAARHAGGPPEPSLGSQSSAAVAPSSSAAAPPAPSDEARDPDPKRPAPALAAAELPAPDMEAGATPAGGLEMDLDLWSTEI</sequence>
<accession>A0AAQ4DR63</accession>
<dbReference type="Proteomes" id="UP001321473">
    <property type="component" value="Unassembled WGS sequence"/>
</dbReference>
<organism evidence="2 3">
    <name type="scientific">Amblyomma americanum</name>
    <name type="common">Lone star tick</name>
    <dbReference type="NCBI Taxonomy" id="6943"/>
    <lineage>
        <taxon>Eukaryota</taxon>
        <taxon>Metazoa</taxon>
        <taxon>Ecdysozoa</taxon>
        <taxon>Arthropoda</taxon>
        <taxon>Chelicerata</taxon>
        <taxon>Arachnida</taxon>
        <taxon>Acari</taxon>
        <taxon>Parasitiformes</taxon>
        <taxon>Ixodida</taxon>
        <taxon>Ixodoidea</taxon>
        <taxon>Ixodidae</taxon>
        <taxon>Amblyomminae</taxon>
        <taxon>Amblyomma</taxon>
    </lineage>
</organism>
<feature type="compositionally biased region" description="Pro residues" evidence="1">
    <location>
        <begin position="1"/>
        <end position="20"/>
    </location>
</feature>
<feature type="compositionally biased region" description="Low complexity" evidence="1">
    <location>
        <begin position="169"/>
        <end position="181"/>
    </location>
</feature>
<reference evidence="2 3" key="1">
    <citation type="journal article" date="2023" name="Arcadia Sci">
        <title>De novo assembly of a long-read Amblyomma americanum tick genome.</title>
        <authorList>
            <person name="Chou S."/>
            <person name="Poskanzer K.E."/>
            <person name="Rollins M."/>
            <person name="Thuy-Boun P.S."/>
        </authorList>
    </citation>
    <scope>NUCLEOTIDE SEQUENCE [LARGE SCALE GENOMIC DNA]</scope>
    <source>
        <strain evidence="2">F_SG_1</strain>
        <tissue evidence="2">Salivary glands</tissue>
    </source>
</reference>
<evidence type="ECO:0000256" key="1">
    <source>
        <dbReference type="SAM" id="MobiDB-lite"/>
    </source>
</evidence>
<feature type="region of interest" description="Disordered" evidence="1">
    <location>
        <begin position="103"/>
        <end position="135"/>
    </location>
</feature>